<dbReference type="KEGG" id="pami:JCM7686_0984"/>
<accession>S5Y9S0</accession>
<gene>
    <name evidence="6" type="ORF">JCM7686_0984</name>
</gene>
<dbReference type="PATRIC" id="fig|1367847.3.peg.948"/>
<dbReference type="AlphaFoldDB" id="S5Y9S0"/>
<keyword evidence="3" id="KW-0472">Membrane</keyword>
<sequence length="389" mass="41356">MSAPEAPIATSAVPRILLPVSAVLFAVSLTAFISALALAERGTRPAEGTVEIRVTETVCDPMELSVPAGRRIFRIHNAATSRPLEWEILDGVMVVAERENIAPGFSADVAARLVPGEYQITCGLLSSPRGKLTVTATDQSLAEQKRPPVRVLIAPLSEYKVRLMMASGRLEKTTAKLAAAMAADDQAEARTLYAEARGYWIQLEPVASRFADLKERIDPQATYLAKGEDDPAFTGFHRIEASLWGERPDGAAAASALASAAAELNGRIKTLEPVPSDITGLAANYAQHVADAVIPEGQSPKNEQDSAELKQRLDTMKAAAALLEPLLSVGHPDQQQALDAEFATLAGQIEALPADYRQVSADSRKALAAAFAKLGTALAQVNQSMGLDE</sequence>
<dbReference type="GO" id="GO:0030313">
    <property type="term" value="C:cell envelope"/>
    <property type="evidence" value="ECO:0007669"/>
    <property type="project" value="UniProtKB-SubCell"/>
</dbReference>
<dbReference type="STRING" id="1367847.JCM7686_0984"/>
<feature type="domain" description="EfeO-type cupredoxin-like" evidence="5">
    <location>
        <begin position="30"/>
        <end position="134"/>
    </location>
</feature>
<dbReference type="PANTHER" id="PTHR39192">
    <property type="entry name" value="IRON UPTAKE SYSTEM COMPONENT EFEO"/>
    <property type="match status" value="1"/>
</dbReference>
<feature type="transmembrane region" description="Helical" evidence="3">
    <location>
        <begin position="16"/>
        <end position="39"/>
    </location>
</feature>
<keyword evidence="3" id="KW-0812">Transmembrane</keyword>
<dbReference type="InterPro" id="IPR018976">
    <property type="entry name" value="Imelysin-like"/>
</dbReference>
<evidence type="ECO:0000313" key="6">
    <source>
        <dbReference type="EMBL" id="AGT08093.1"/>
    </source>
</evidence>
<evidence type="ECO:0000256" key="1">
    <source>
        <dbReference type="ARBA" id="ARBA00004196"/>
    </source>
</evidence>
<dbReference type="RefSeq" id="WP_020949731.1">
    <property type="nucleotide sequence ID" value="NC_022041.1"/>
</dbReference>
<proteinExistence type="predicted"/>
<organism evidence="6 7">
    <name type="scientific">Paracoccus aminophilus JCM 7686</name>
    <dbReference type="NCBI Taxonomy" id="1367847"/>
    <lineage>
        <taxon>Bacteria</taxon>
        <taxon>Pseudomonadati</taxon>
        <taxon>Pseudomonadota</taxon>
        <taxon>Alphaproteobacteria</taxon>
        <taxon>Rhodobacterales</taxon>
        <taxon>Paracoccaceae</taxon>
        <taxon>Paracoccus</taxon>
    </lineage>
</organism>
<dbReference type="PANTHER" id="PTHR39192:SF1">
    <property type="entry name" value="IRON UPTAKE SYSTEM COMPONENT EFEO"/>
    <property type="match status" value="1"/>
</dbReference>
<dbReference type="Proteomes" id="UP000015480">
    <property type="component" value="Chromosome"/>
</dbReference>
<name>S5Y9S0_PARAH</name>
<evidence type="ECO:0000313" key="7">
    <source>
        <dbReference type="Proteomes" id="UP000015480"/>
    </source>
</evidence>
<dbReference type="Gene3D" id="1.20.1420.20">
    <property type="entry name" value="M75 peptidase, HXXE motif"/>
    <property type="match status" value="1"/>
</dbReference>
<protein>
    <submittedName>
        <fullName evidence="6">Iron permease</fullName>
    </submittedName>
</protein>
<dbReference type="InterPro" id="IPR038352">
    <property type="entry name" value="Imelysin_sf"/>
</dbReference>
<evidence type="ECO:0000259" key="5">
    <source>
        <dbReference type="Pfam" id="PF13473"/>
    </source>
</evidence>
<evidence type="ECO:0000256" key="2">
    <source>
        <dbReference type="ARBA" id="ARBA00022729"/>
    </source>
</evidence>
<reference evidence="6 7" key="1">
    <citation type="journal article" date="2014" name="BMC Genomics">
        <title>Architecture and functions of a multipartite genome of the methylotrophic bacterium Paracoccus aminophilus JCM 7686, containing primary and secondary chromids.</title>
        <authorList>
            <person name="Dziewit L."/>
            <person name="Czarnecki J."/>
            <person name="Wibberg D."/>
            <person name="Radlinska M."/>
            <person name="Mrozek P."/>
            <person name="Szymczak M."/>
            <person name="Schluter A."/>
            <person name="Puhler A."/>
            <person name="Bartosik D."/>
        </authorList>
    </citation>
    <scope>NUCLEOTIDE SEQUENCE [LARGE SCALE GENOMIC DNA]</scope>
    <source>
        <strain evidence="6">JCM 7686</strain>
    </source>
</reference>
<dbReference type="Pfam" id="PF09375">
    <property type="entry name" value="Peptidase_M75"/>
    <property type="match status" value="1"/>
</dbReference>
<dbReference type="OrthoDB" id="7348379at2"/>
<dbReference type="InterPro" id="IPR050894">
    <property type="entry name" value="EfeM/EfeO_iron_uptake"/>
</dbReference>
<dbReference type="eggNOG" id="COG2822">
    <property type="taxonomic scope" value="Bacteria"/>
</dbReference>
<comment type="subcellular location">
    <subcellularLocation>
        <location evidence="1">Cell envelope</location>
    </subcellularLocation>
</comment>
<dbReference type="EMBL" id="CP006650">
    <property type="protein sequence ID" value="AGT08093.1"/>
    <property type="molecule type" value="Genomic_DNA"/>
</dbReference>
<evidence type="ECO:0000256" key="3">
    <source>
        <dbReference type="SAM" id="Phobius"/>
    </source>
</evidence>
<dbReference type="Pfam" id="PF13473">
    <property type="entry name" value="Cupredoxin_1"/>
    <property type="match status" value="1"/>
</dbReference>
<keyword evidence="2" id="KW-0732">Signal</keyword>
<keyword evidence="3" id="KW-1133">Transmembrane helix</keyword>
<evidence type="ECO:0000259" key="4">
    <source>
        <dbReference type="Pfam" id="PF09375"/>
    </source>
</evidence>
<keyword evidence="7" id="KW-1185">Reference proteome</keyword>
<dbReference type="HOGENOM" id="CLU_050342_2_1_5"/>
<dbReference type="InterPro" id="IPR028096">
    <property type="entry name" value="EfeO_Cupredoxin"/>
</dbReference>
<feature type="domain" description="Imelysin-like" evidence="4">
    <location>
        <begin position="167"/>
        <end position="380"/>
    </location>
</feature>